<comment type="caution">
    <text evidence="2">The sequence shown here is derived from an EMBL/GenBank/DDBJ whole genome shotgun (WGS) entry which is preliminary data.</text>
</comment>
<reference evidence="2 3" key="1">
    <citation type="journal article" date="2018" name="Sci. Rep.">
        <title>Genomic signatures of local adaptation to the degree of environmental predictability in rotifers.</title>
        <authorList>
            <person name="Franch-Gras L."/>
            <person name="Hahn C."/>
            <person name="Garcia-Roger E.M."/>
            <person name="Carmona M.J."/>
            <person name="Serra M."/>
            <person name="Gomez A."/>
        </authorList>
    </citation>
    <scope>NUCLEOTIDE SEQUENCE [LARGE SCALE GENOMIC DNA]</scope>
    <source>
        <strain evidence="2">HYR1</strain>
    </source>
</reference>
<gene>
    <name evidence="2" type="ORF">BpHYR1_007206</name>
</gene>
<protein>
    <submittedName>
        <fullName evidence="2">Uncharacterized protein</fullName>
    </submittedName>
</protein>
<sequence>MDLIFCGFGKKKRHTISHCLKNLQVYKLPEIKCNMIFLRYVALHCRAIFVSFLVFIKIRIFKNFKYGNKIDMTCQLLT</sequence>
<keyword evidence="1" id="KW-0472">Membrane</keyword>
<accession>A0A3M7SQQ9</accession>
<keyword evidence="3" id="KW-1185">Reference proteome</keyword>
<dbReference type="Proteomes" id="UP000276133">
    <property type="component" value="Unassembled WGS sequence"/>
</dbReference>
<name>A0A3M7SQQ9_BRAPC</name>
<feature type="transmembrane region" description="Helical" evidence="1">
    <location>
        <begin position="36"/>
        <end position="56"/>
    </location>
</feature>
<keyword evidence="1" id="KW-0812">Transmembrane</keyword>
<evidence type="ECO:0000256" key="1">
    <source>
        <dbReference type="SAM" id="Phobius"/>
    </source>
</evidence>
<dbReference type="AlphaFoldDB" id="A0A3M7SQQ9"/>
<keyword evidence="1" id="KW-1133">Transmembrane helix</keyword>
<dbReference type="EMBL" id="REGN01000965">
    <property type="protein sequence ID" value="RNA37868.1"/>
    <property type="molecule type" value="Genomic_DNA"/>
</dbReference>
<organism evidence="2 3">
    <name type="scientific">Brachionus plicatilis</name>
    <name type="common">Marine rotifer</name>
    <name type="synonym">Brachionus muelleri</name>
    <dbReference type="NCBI Taxonomy" id="10195"/>
    <lineage>
        <taxon>Eukaryota</taxon>
        <taxon>Metazoa</taxon>
        <taxon>Spiralia</taxon>
        <taxon>Gnathifera</taxon>
        <taxon>Rotifera</taxon>
        <taxon>Eurotatoria</taxon>
        <taxon>Monogononta</taxon>
        <taxon>Pseudotrocha</taxon>
        <taxon>Ploima</taxon>
        <taxon>Brachionidae</taxon>
        <taxon>Brachionus</taxon>
    </lineage>
</organism>
<evidence type="ECO:0000313" key="2">
    <source>
        <dbReference type="EMBL" id="RNA37868.1"/>
    </source>
</evidence>
<proteinExistence type="predicted"/>
<evidence type="ECO:0000313" key="3">
    <source>
        <dbReference type="Proteomes" id="UP000276133"/>
    </source>
</evidence>